<proteinExistence type="predicted"/>
<accession>A0A1F8F260</accession>
<comment type="caution">
    <text evidence="1">The sequence shown here is derived from an EMBL/GenBank/DDBJ whole genome shotgun (WGS) entry which is preliminary data.</text>
</comment>
<evidence type="ECO:0000313" key="2">
    <source>
        <dbReference type="Proteomes" id="UP000176834"/>
    </source>
</evidence>
<protein>
    <submittedName>
        <fullName evidence="1">Uncharacterized protein</fullName>
    </submittedName>
</protein>
<organism evidence="1 2">
    <name type="scientific">Candidatus Yanofskybacteria bacterium RIFCSPHIGHO2_02_FULL_38_22b</name>
    <dbReference type="NCBI Taxonomy" id="1802673"/>
    <lineage>
        <taxon>Bacteria</taxon>
        <taxon>Candidatus Yanofskyibacteriota</taxon>
    </lineage>
</organism>
<name>A0A1F8F260_9BACT</name>
<gene>
    <name evidence="1" type="ORF">A3B86_03200</name>
</gene>
<evidence type="ECO:0000313" key="1">
    <source>
        <dbReference type="EMBL" id="OGN07215.1"/>
    </source>
</evidence>
<dbReference type="EMBL" id="MGJN01000008">
    <property type="protein sequence ID" value="OGN07215.1"/>
    <property type="molecule type" value="Genomic_DNA"/>
</dbReference>
<dbReference type="Proteomes" id="UP000176834">
    <property type="component" value="Unassembled WGS sequence"/>
</dbReference>
<dbReference type="AlphaFoldDB" id="A0A1F8F260"/>
<sequence>MVKKRKLNKRSSINKFNEKDRQDLKKMVEDPGVDFDDILKDKRFTELTQRQIRAWAKKSGYKVRMNGHRKLVKKTRSYDDAVKNLINSGVFKAKGFDWLYDNIQSEFPDSARGLTKTVFKSIVDEFIWTKEVEGQLKNIVGHGLPTDKFEEAYGYIPKKMVADKVKWLSGVSNTKHPVTFLRGLGRIGELEGLDPDFQISRTSLKNPFVVKCQNDNPTVLVINGANIGIKHERLIEENPVRRALVDAKRRGDCAVVIVNPMDVEVKKAAGPASVFRALFSGHNINIDLLDPSYQSKARKIKENPKSLSPIYETTAEKVLNVLSGWSKITRKPGDNGHAESEYEGPILGILGYKDLALIAAAAYWELRYWTIVEWHKIGAEIRLVKSAIASAEKRGLTAKQKDDLEKSLDALINEQSRTIISNIRDEDKQRYFRKVLNFIVKKWEEAVPNLKVISQGTAYIKIGGDVIEFTVPKHLRVSDGLLADHVKKHGPKVLFGELPKAVVICHPYSLNMRMTVRESVDNGQRSSVQFIVAPIAVDHKFLAEAFEESDSNAHPIAKAVFSGQFKSGVLRLNFTNGMLNIDDISIDSLPRSSKKIIRLKEATSDTYSDNEYIWVMEASDPHFGSRAREEFWCESRQAYLGVSDAAIQMMREAGLLKKKVPVHFYVVNDDWVQGNHFDTHKQPDHHSLSYSRIENELKNNSSEKNREIKIFALDQFRARGSDYLQEQMEQVFDRHLEPNVDFWNAILINNLKSGLVLKGVSEHTGVKFDARDVAFINCGTGNHMAKTVEDNLTEGFIYARYIRLLLHGLDEWRGKKDLLDKLVAAPLYGNKFFAWGTVKAPGGYEWGLEFRSDPPRLSNWSDTLLAAVNNDAIRGDYGKFMTGRITLKTYGDKHFFAAVSTRYAFYHMSAAGTHTDPYGERGFPPNNTGVSFVGLPVNGPTSGPILLRTIRVEHFREFFKGNLKIDWGKFLPNPV</sequence>
<reference evidence="1 2" key="1">
    <citation type="journal article" date="2016" name="Nat. Commun.">
        <title>Thousands of microbial genomes shed light on interconnected biogeochemical processes in an aquifer system.</title>
        <authorList>
            <person name="Anantharaman K."/>
            <person name="Brown C.T."/>
            <person name="Hug L.A."/>
            <person name="Sharon I."/>
            <person name="Castelle C.J."/>
            <person name="Probst A.J."/>
            <person name="Thomas B.C."/>
            <person name="Singh A."/>
            <person name="Wilkins M.J."/>
            <person name="Karaoz U."/>
            <person name="Brodie E.L."/>
            <person name="Williams K.H."/>
            <person name="Hubbard S.S."/>
            <person name="Banfield J.F."/>
        </authorList>
    </citation>
    <scope>NUCLEOTIDE SEQUENCE [LARGE SCALE GENOMIC DNA]</scope>
</reference>